<dbReference type="RefSeq" id="WP_107917581.1">
    <property type="nucleotide sequence ID" value="NZ_CP020925.1"/>
</dbReference>
<feature type="region of interest" description="Disordered" evidence="1">
    <location>
        <begin position="21"/>
        <end position="44"/>
    </location>
</feature>
<organism evidence="2 3">
    <name type="scientific">Sphingobium yanoikuyae</name>
    <name type="common">Sphingomonas yanoikuyae</name>
    <dbReference type="NCBI Taxonomy" id="13690"/>
    <lineage>
        <taxon>Bacteria</taxon>
        <taxon>Pseudomonadati</taxon>
        <taxon>Pseudomonadota</taxon>
        <taxon>Alphaproteobacteria</taxon>
        <taxon>Sphingomonadales</taxon>
        <taxon>Sphingomonadaceae</taxon>
        <taxon>Sphingobium</taxon>
    </lineage>
</organism>
<dbReference type="EMBL" id="JAOCKX010000001">
    <property type="protein sequence ID" value="MDH2129530.1"/>
    <property type="molecule type" value="Genomic_DNA"/>
</dbReference>
<dbReference type="Proteomes" id="UP001162318">
    <property type="component" value="Unassembled WGS sequence"/>
</dbReference>
<dbReference type="Pfam" id="PF24178">
    <property type="entry name" value="Subterisin"/>
    <property type="match status" value="1"/>
</dbReference>
<comment type="caution">
    <text evidence="2">The sequence shown here is derived from an EMBL/GenBank/DDBJ whole genome shotgun (WGS) entry which is preliminary data.</text>
</comment>
<evidence type="ECO:0000256" key="1">
    <source>
        <dbReference type="SAM" id="MobiDB-lite"/>
    </source>
</evidence>
<evidence type="ECO:0000313" key="3">
    <source>
        <dbReference type="Proteomes" id="UP001162318"/>
    </source>
</evidence>
<dbReference type="InterPro" id="IPR049805">
    <property type="entry name" value="Lasso_benenodin"/>
</dbReference>
<gene>
    <name evidence="2" type="ORF">N5J77_00220</name>
</gene>
<reference evidence="2" key="1">
    <citation type="submission" date="2022-09" db="EMBL/GenBank/DDBJ databases">
        <title>Intensive care unit water sources are persistently colonized with multi-drug resistant bacteria and are the site of extensive horizontal gene transfer of antibiotic resistance genes.</title>
        <authorList>
            <person name="Diorio-Toth L."/>
        </authorList>
    </citation>
    <scope>NUCLEOTIDE SEQUENCE</scope>
    <source>
        <strain evidence="2">GD03659</strain>
    </source>
</reference>
<proteinExistence type="predicted"/>
<evidence type="ECO:0000313" key="2">
    <source>
        <dbReference type="EMBL" id="MDH2129530.1"/>
    </source>
</evidence>
<dbReference type="AlphaFoldDB" id="A0AA42WPQ1"/>
<protein>
    <submittedName>
        <fullName evidence="2">Benenodin family lasso peptide</fullName>
    </submittedName>
</protein>
<accession>A0AA42WPQ1</accession>
<sequence>MEREYEATDDGVVELGLATEVTQGQGLEGDDYPRGQPSFGLLED</sequence>
<name>A0AA42WPQ1_SPHYA</name>
<dbReference type="NCBIfam" id="NF033522">
    <property type="entry name" value="lasso_benenodin"/>
    <property type="match status" value="1"/>
</dbReference>